<evidence type="ECO:0000256" key="2">
    <source>
        <dbReference type="ARBA" id="ARBA00022679"/>
    </source>
</evidence>
<comment type="caution">
    <text evidence="9">The sequence shown here is derived from an EMBL/GenBank/DDBJ whole genome shotgun (WGS) entry which is preliminary data.</text>
</comment>
<dbReference type="PROSITE" id="PS50011">
    <property type="entry name" value="PROTEIN_KINASE_DOM"/>
    <property type="match status" value="1"/>
</dbReference>
<keyword evidence="4" id="KW-0547">Nucleotide-binding</keyword>
<evidence type="ECO:0000313" key="10">
    <source>
        <dbReference type="Proteomes" id="UP000054988"/>
    </source>
</evidence>
<reference evidence="9 10" key="1">
    <citation type="submission" date="2015-12" db="EMBL/GenBank/DDBJ databases">
        <title>Draft genome sequence of Moniliophthora roreri, the causal agent of frosty pod rot of cacao.</title>
        <authorList>
            <person name="Aime M.C."/>
            <person name="Diaz-Valderrama J.R."/>
            <person name="Kijpornyongpan T."/>
            <person name="Phillips-Mora W."/>
        </authorList>
    </citation>
    <scope>NUCLEOTIDE SEQUENCE [LARGE SCALE GENOMIC DNA]</scope>
    <source>
        <strain evidence="9 10">MCA 2952</strain>
    </source>
</reference>
<sequence>MFPDRGNFMMSGGQFISDIPYTLDPLQSLSEAVKDVGASHDSGGRYPPPQCHPGTRREVLEIINDWIHSHSSEDRIVWLYGPAGAGKSAIAQTIAETAQREGHLLSSFFFWRGDLKRNNPKSLVLTIAHGLAISIPELREPIEQAIKLNPTVLQASLEEQCQKLIVGPCMTLRRQSFDHSWLIVVDGLDECDGSREQQRILFIIANVTATLKRDIRLCFLICSRPEPPIREAFNTDVIRPFLRRVTLDDTFRPSRDIVIFLTTEFERIRTSPRYCHIQFPVPWPAPGVVNELAQKSSGQFIYAAAVVKFVDNGYANPCTQLDIILCPEPILGPDPESVSPFHDLDTLYRQILSLNPRRSKVREVIRALSALSIGPVRLSILRTPRCIEALLFLYEGDVTLTLREFHSILNIDGADDDIHILHASFLDFLHDESRSGYFSVGDKRAQYSFLACRFLHVIDHYSQVCDGNESLLTPAQCTILSEAWESWGALCLDGNLDVAVLAALRDVDFTTNLGLRIRKAIPDIATVVAKIRHLFSQAELLLLRLRVKPQECTDIIARFSNMRTVLSEILLQPDISDAELYQILDNIAGEQLPRRPSDRGVEEGHTNINQLIVGIDGLKFMESDSVLDWVDDILNDPDEYEAMRGSHQSLVQSLLDLFQVLSLRADLTPQLRSSMLKAMLRLSKKSGQCPSLLAIDDFETEGNGPVASGGFCDIWKGRIGTELVCLKIVRVYQVSDIKQIWKQSMREAIIWRQLDHPNQLPFHGVYYQGQKICLISPWMKNGTLTKLLGASGSTVDHKTLIWDIASGLCHLHERRIVHADLKGDNILITPHGRACIADFGLSRLTDSRVLAMSSTAPTSACTLRWSAPEILSGTPHTYQSDVYAFACVCYEIYSGRRPFHAISNDGAVVLQIHLGKRPSRPYNPKLTDKMWSFIEACWDSEPSRRPVSDQFVSALKDAL</sequence>
<feature type="domain" description="Protein kinase" evidence="7">
    <location>
        <begin position="700"/>
        <end position="959"/>
    </location>
</feature>
<evidence type="ECO:0000256" key="4">
    <source>
        <dbReference type="ARBA" id="ARBA00022741"/>
    </source>
</evidence>
<gene>
    <name evidence="9" type="ORF">WG66_11204</name>
</gene>
<evidence type="ECO:0000256" key="1">
    <source>
        <dbReference type="ARBA" id="ARBA00008171"/>
    </source>
</evidence>
<dbReference type="PANTHER" id="PTHR44329">
    <property type="entry name" value="SERINE/THREONINE-PROTEIN KINASE TNNI3K-RELATED"/>
    <property type="match status" value="1"/>
</dbReference>
<dbReference type="GO" id="GO:0005524">
    <property type="term" value="F:ATP binding"/>
    <property type="evidence" value="ECO:0007669"/>
    <property type="project" value="UniProtKB-KW"/>
</dbReference>
<dbReference type="InterPro" id="IPR008271">
    <property type="entry name" value="Ser/Thr_kinase_AS"/>
</dbReference>
<evidence type="ECO:0000256" key="5">
    <source>
        <dbReference type="ARBA" id="ARBA00022777"/>
    </source>
</evidence>
<dbReference type="eggNOG" id="KOG0192">
    <property type="taxonomic scope" value="Eukaryota"/>
</dbReference>
<name>A0A0W0FIX3_MONRR</name>
<evidence type="ECO:0000313" key="9">
    <source>
        <dbReference type="EMBL" id="KTB36250.1"/>
    </source>
</evidence>
<dbReference type="Gene3D" id="3.40.50.300">
    <property type="entry name" value="P-loop containing nucleotide triphosphate hydrolases"/>
    <property type="match status" value="1"/>
</dbReference>
<keyword evidence="6" id="KW-0067">ATP-binding</keyword>
<comment type="similarity">
    <text evidence="1">Belongs to the protein kinase superfamily. TKL Ser/Thr protein kinase family. ROCO subfamily.</text>
</comment>
<evidence type="ECO:0000256" key="3">
    <source>
        <dbReference type="ARBA" id="ARBA00022737"/>
    </source>
</evidence>
<organism evidence="9 10">
    <name type="scientific">Moniliophthora roreri</name>
    <name type="common">Frosty pod rot fungus</name>
    <name type="synonym">Monilia roreri</name>
    <dbReference type="NCBI Taxonomy" id="221103"/>
    <lineage>
        <taxon>Eukaryota</taxon>
        <taxon>Fungi</taxon>
        <taxon>Dikarya</taxon>
        <taxon>Basidiomycota</taxon>
        <taxon>Agaricomycotina</taxon>
        <taxon>Agaricomycetes</taxon>
        <taxon>Agaricomycetidae</taxon>
        <taxon>Agaricales</taxon>
        <taxon>Marasmiineae</taxon>
        <taxon>Marasmiaceae</taxon>
        <taxon>Moniliophthora</taxon>
    </lineage>
</organism>
<dbReference type="SUPFAM" id="SSF56112">
    <property type="entry name" value="Protein kinase-like (PK-like)"/>
    <property type="match status" value="1"/>
</dbReference>
<dbReference type="InterPro" id="IPR011009">
    <property type="entry name" value="Kinase-like_dom_sf"/>
</dbReference>
<dbReference type="InterPro" id="IPR001245">
    <property type="entry name" value="Ser-Thr/Tyr_kinase_cat_dom"/>
</dbReference>
<evidence type="ECO:0008006" key="11">
    <source>
        <dbReference type="Google" id="ProtNLM"/>
    </source>
</evidence>
<dbReference type="PROSITE" id="PS00108">
    <property type="entry name" value="PROTEIN_KINASE_ST"/>
    <property type="match status" value="1"/>
</dbReference>
<dbReference type="SMART" id="SM00220">
    <property type="entry name" value="S_TKc"/>
    <property type="match status" value="1"/>
</dbReference>
<dbReference type="PROSITE" id="PS50837">
    <property type="entry name" value="NACHT"/>
    <property type="match status" value="1"/>
</dbReference>
<proteinExistence type="inferred from homology"/>
<keyword evidence="5" id="KW-0418">Kinase</keyword>
<dbReference type="GO" id="GO:0004674">
    <property type="term" value="F:protein serine/threonine kinase activity"/>
    <property type="evidence" value="ECO:0007669"/>
    <property type="project" value="TreeGrafter"/>
</dbReference>
<dbReference type="InterPro" id="IPR056884">
    <property type="entry name" value="NPHP3-like_N"/>
</dbReference>
<dbReference type="Pfam" id="PF24883">
    <property type="entry name" value="NPHP3_N"/>
    <property type="match status" value="1"/>
</dbReference>
<protein>
    <recommendedName>
        <fullName evidence="11">Protein kinase domain-containing protein</fullName>
    </recommendedName>
</protein>
<keyword evidence="3" id="KW-0677">Repeat</keyword>
<dbReference type="SUPFAM" id="SSF52540">
    <property type="entry name" value="P-loop containing nucleoside triphosphate hydrolases"/>
    <property type="match status" value="1"/>
</dbReference>
<dbReference type="InterPro" id="IPR027417">
    <property type="entry name" value="P-loop_NTPase"/>
</dbReference>
<accession>A0A0W0FIX3</accession>
<keyword evidence="2" id="KW-0808">Transferase</keyword>
<feature type="domain" description="NACHT" evidence="8">
    <location>
        <begin position="75"/>
        <end position="190"/>
    </location>
</feature>
<dbReference type="Proteomes" id="UP000054988">
    <property type="component" value="Unassembled WGS sequence"/>
</dbReference>
<dbReference type="PANTHER" id="PTHR44329:SF288">
    <property type="entry name" value="MITOGEN-ACTIVATED PROTEIN KINASE KINASE KINASE 20"/>
    <property type="match status" value="1"/>
</dbReference>
<dbReference type="InterPro" id="IPR051681">
    <property type="entry name" value="Ser/Thr_Kinases-Pseudokinases"/>
</dbReference>
<dbReference type="InterPro" id="IPR007111">
    <property type="entry name" value="NACHT_NTPase"/>
</dbReference>
<dbReference type="InterPro" id="IPR000719">
    <property type="entry name" value="Prot_kinase_dom"/>
</dbReference>
<evidence type="ECO:0000259" key="8">
    <source>
        <dbReference type="PROSITE" id="PS50837"/>
    </source>
</evidence>
<dbReference type="AlphaFoldDB" id="A0A0W0FIX3"/>
<dbReference type="EMBL" id="LATX01001919">
    <property type="protein sequence ID" value="KTB36250.1"/>
    <property type="molecule type" value="Genomic_DNA"/>
</dbReference>
<dbReference type="Pfam" id="PF07714">
    <property type="entry name" value="PK_Tyr_Ser-Thr"/>
    <property type="match status" value="1"/>
</dbReference>
<evidence type="ECO:0000259" key="7">
    <source>
        <dbReference type="PROSITE" id="PS50011"/>
    </source>
</evidence>
<evidence type="ECO:0000256" key="6">
    <source>
        <dbReference type="ARBA" id="ARBA00022840"/>
    </source>
</evidence>
<dbReference type="Gene3D" id="1.10.510.10">
    <property type="entry name" value="Transferase(Phosphotransferase) domain 1"/>
    <property type="match status" value="1"/>
</dbReference>